<keyword evidence="1" id="KW-1133">Transmembrane helix</keyword>
<dbReference type="Pfam" id="PF12486">
    <property type="entry name" value="VasL"/>
    <property type="match status" value="1"/>
</dbReference>
<dbReference type="PANTHER" id="PTHR37024">
    <property type="entry name" value="TYPE VI SECRETION SYSTEM DUF2094 AND IMPA-RELATED DOMAIN PROTEIN"/>
    <property type="match status" value="1"/>
</dbReference>
<evidence type="ECO:0000313" key="4">
    <source>
        <dbReference type="EMBL" id="SUC35954.1"/>
    </source>
</evidence>
<dbReference type="OrthoDB" id="5579595at2"/>
<evidence type="ECO:0000259" key="2">
    <source>
        <dbReference type="Pfam" id="PF06812"/>
    </source>
</evidence>
<dbReference type="Proteomes" id="UP000255129">
    <property type="component" value="Unassembled WGS sequence"/>
</dbReference>
<dbReference type="InterPro" id="IPR021069">
    <property type="entry name" value="ImpA_C"/>
</dbReference>
<dbReference type="Pfam" id="PF06812">
    <property type="entry name" value="ImpA_N"/>
    <property type="match status" value="1"/>
</dbReference>
<accession>A0A379G4H6</accession>
<feature type="domain" description="ImpA C-terminal" evidence="3">
    <location>
        <begin position="301"/>
        <end position="442"/>
    </location>
</feature>
<proteinExistence type="predicted"/>
<dbReference type="InterPro" id="IPR010657">
    <property type="entry name" value="ImpA_N"/>
</dbReference>
<reference evidence="4 5" key="1">
    <citation type="submission" date="2018-06" db="EMBL/GenBank/DDBJ databases">
        <authorList>
            <consortium name="Pathogen Informatics"/>
            <person name="Doyle S."/>
        </authorList>
    </citation>
    <scope>NUCLEOTIDE SEQUENCE [LARGE SCALE GENOMIC DNA]</scope>
    <source>
        <strain evidence="4 5">NCTC12026</strain>
    </source>
</reference>
<name>A0A379G4H6_9GAMM</name>
<dbReference type="EMBL" id="UGUA01000002">
    <property type="protein sequence ID" value="SUC35954.1"/>
    <property type="molecule type" value="Genomic_DNA"/>
</dbReference>
<evidence type="ECO:0000313" key="5">
    <source>
        <dbReference type="Proteomes" id="UP000255129"/>
    </source>
</evidence>
<evidence type="ECO:0000256" key="1">
    <source>
        <dbReference type="SAM" id="Phobius"/>
    </source>
</evidence>
<dbReference type="RefSeq" id="WP_006815482.1">
    <property type="nucleotide sequence ID" value="NZ_CABLCG010000054.1"/>
</dbReference>
<keyword evidence="1" id="KW-0812">Transmembrane</keyword>
<keyword evidence="1" id="KW-0472">Membrane</keyword>
<feature type="transmembrane region" description="Helical" evidence="1">
    <location>
        <begin position="227"/>
        <end position="249"/>
    </location>
</feature>
<organism evidence="4 5">
    <name type="scientific">Providencia rustigianii</name>
    <dbReference type="NCBI Taxonomy" id="158850"/>
    <lineage>
        <taxon>Bacteria</taxon>
        <taxon>Pseudomonadati</taxon>
        <taxon>Pseudomonadota</taxon>
        <taxon>Gammaproteobacteria</taxon>
        <taxon>Enterobacterales</taxon>
        <taxon>Morganellaceae</taxon>
        <taxon>Providencia</taxon>
    </lineage>
</organism>
<sequence>MNPDLNTLRLGGDPRTYADFAALKEELNKRFHPARPDIDWARAHGLCLSLFNQNGADLQTCAWFTLIRQHQAGIVGLNEGLSLLQHLLNRYWQGLWPQQTHARVEILSTLSQQLITGLRSYSPVYADLSSLYQAEKTLEQIGQQLQTLELKHLTQLDRLQNLLTTQSRQLESTDAPTSGFIPSTPLHIPKTAPSTFHANTAAIPISIKANATISTPPQPKPSYRKGFGVGLVWGIVVTGAICAGTLYILHPKISNHALTQALPQLPEFTSNIELLLGQQLQPNPSQPNSFSSENLSFIDNYLGELESVSPIWSQQYGLNMVNYLTKQYGEHQEVSSFNDKWRQKMQINSLSNDKLQQWSKGMEQLNQLSVRLDSLDGKPRSYITGSELKTVIFNARQNFNQAIPLEEELRRLEQLQTQGNVPESEYQRIDNHFKQLLNRYALMKQDEK</sequence>
<evidence type="ECO:0000259" key="3">
    <source>
        <dbReference type="Pfam" id="PF12486"/>
    </source>
</evidence>
<dbReference type="AlphaFoldDB" id="A0A379G4H6"/>
<dbReference type="PANTHER" id="PTHR37024:SF5">
    <property type="entry name" value="IMPA N-TERMINAL DOMAIN-CONTAINING PROTEIN"/>
    <property type="match status" value="1"/>
</dbReference>
<protein>
    <submittedName>
        <fullName evidence="4">Uncharacterized protein conserved in bacteria</fullName>
    </submittedName>
</protein>
<feature type="domain" description="ImpA N-terminal" evidence="2">
    <location>
        <begin position="11"/>
        <end position="111"/>
    </location>
</feature>
<gene>
    <name evidence="4" type="ORF">NCTC12026_02357</name>
</gene>